<evidence type="ECO:0000256" key="2">
    <source>
        <dbReference type="SAM" id="SignalP"/>
    </source>
</evidence>
<dbReference type="InParanoid" id="A0A5C7EQM0"/>
<comment type="caution">
    <text evidence="3">The sequence shown here is derived from an EMBL/GenBank/DDBJ whole genome shotgun (WGS) entry which is preliminary data.</text>
</comment>
<dbReference type="CDD" id="cd22249">
    <property type="entry name" value="UDM1_RNF168_RNF169-like"/>
    <property type="match status" value="1"/>
</dbReference>
<dbReference type="InterPro" id="IPR023614">
    <property type="entry name" value="Porin_dom_sf"/>
</dbReference>
<dbReference type="SUPFAM" id="SSF56935">
    <property type="entry name" value="Porins"/>
    <property type="match status" value="1"/>
</dbReference>
<organism evidence="3 4">
    <name type="scientific">Pelomicrobium methylotrophicum</name>
    <dbReference type="NCBI Taxonomy" id="2602750"/>
    <lineage>
        <taxon>Bacteria</taxon>
        <taxon>Pseudomonadati</taxon>
        <taxon>Pseudomonadota</taxon>
        <taxon>Hydrogenophilia</taxon>
        <taxon>Hydrogenophilia incertae sedis</taxon>
        <taxon>Pelomicrobium</taxon>
    </lineage>
</organism>
<keyword evidence="4" id="KW-1185">Reference proteome</keyword>
<evidence type="ECO:0000256" key="1">
    <source>
        <dbReference type="SAM" id="Coils"/>
    </source>
</evidence>
<dbReference type="Proteomes" id="UP000321201">
    <property type="component" value="Unassembled WGS sequence"/>
</dbReference>
<sequence length="463" mass="51767">MHPFKATAAAVALAFGAAPVALAQSGAEIQEIRQQIERIREEYEARLRALEERLRQAEAKAGQAEEQAAKAERQAAAVARRRAENVFNPGLSLILQGRYAHLRQDPETYRIDGFIPSGGEVGPGERGFSLTESELNLHANVDPYFRALFTAAYSPENQVEVEEAYFQTLSLPQGLTLKGGRFFSGIGYFNEQHHHAWDFIDAPLPYRAFLGRQLGNDGVQLKWVAPTPFFLALGGEAARSEAFPGSKRNKNGISLGTAFARIGGDAGPSHNWRLGLSYLQTSPQERAYGDQDSAGTPVVNAFSGRSTLWIADAVWKWAPEGNPTQRNFKFQAEYFRFQERGTLAFDVKGANLADRYDAQQHGWYAQAVYQFMPRWRVGVRYDRLAHDQMNIGQVLNGTLTAADFPILNPYNPELYTAMIDWSPTEFSRLRLQYARDKSRQGAPDDQIFLQYILSLGAHGAHKY</sequence>
<dbReference type="Gene3D" id="2.40.160.10">
    <property type="entry name" value="Porin"/>
    <property type="match status" value="1"/>
</dbReference>
<evidence type="ECO:0000313" key="3">
    <source>
        <dbReference type="EMBL" id="TXF13800.1"/>
    </source>
</evidence>
<dbReference type="AlphaFoldDB" id="A0A5C7EQM0"/>
<evidence type="ECO:0008006" key="5">
    <source>
        <dbReference type="Google" id="ProtNLM"/>
    </source>
</evidence>
<accession>A0A5C7EQM0</accession>
<keyword evidence="1" id="KW-0175">Coiled coil</keyword>
<dbReference type="EMBL" id="VPFL01000001">
    <property type="protein sequence ID" value="TXF13800.1"/>
    <property type="molecule type" value="Genomic_DNA"/>
</dbReference>
<protein>
    <recommendedName>
        <fullName evidence="5">Phosphate-selective porin O and P</fullName>
    </recommendedName>
</protein>
<keyword evidence="2" id="KW-0732">Signal</keyword>
<dbReference type="OrthoDB" id="9788733at2"/>
<feature type="signal peptide" evidence="2">
    <location>
        <begin position="1"/>
        <end position="23"/>
    </location>
</feature>
<feature type="coiled-coil region" evidence="1">
    <location>
        <begin position="22"/>
        <end position="81"/>
    </location>
</feature>
<reference evidence="3 4" key="1">
    <citation type="submission" date="2019-08" db="EMBL/GenBank/DDBJ databases">
        <title>Pelomicrobium methylotrophicum gen. nov., sp. nov. a moderately thermophilic, facultatively anaerobic, lithoautotrophic and methylotrophic bacterium isolated from a terrestrial mud volcano.</title>
        <authorList>
            <person name="Slobodkina G.B."/>
            <person name="Merkel A.Y."/>
            <person name="Slobodkin A.I."/>
        </authorList>
    </citation>
    <scope>NUCLEOTIDE SEQUENCE [LARGE SCALE GENOMIC DNA]</scope>
    <source>
        <strain evidence="3 4">SM250</strain>
    </source>
</reference>
<gene>
    <name evidence="3" type="ORF">FR698_01480</name>
</gene>
<name>A0A5C7EQM0_9PROT</name>
<dbReference type="RefSeq" id="WP_147798385.1">
    <property type="nucleotide sequence ID" value="NZ_VPFL01000001.1"/>
</dbReference>
<proteinExistence type="predicted"/>
<evidence type="ECO:0000313" key="4">
    <source>
        <dbReference type="Proteomes" id="UP000321201"/>
    </source>
</evidence>
<feature type="chain" id="PRO_5022886748" description="Phosphate-selective porin O and P" evidence="2">
    <location>
        <begin position="24"/>
        <end position="463"/>
    </location>
</feature>